<evidence type="ECO:0000313" key="5">
    <source>
        <dbReference type="Proteomes" id="UP001202281"/>
    </source>
</evidence>
<dbReference type="EMBL" id="JALHLG010000009">
    <property type="protein sequence ID" value="MCJ2186946.1"/>
    <property type="molecule type" value="Genomic_DNA"/>
</dbReference>
<feature type="signal peptide" evidence="2">
    <location>
        <begin position="1"/>
        <end position="27"/>
    </location>
</feature>
<gene>
    <name evidence="4" type="ORF">MTR66_08970</name>
</gene>
<proteinExistence type="inferred from homology"/>
<evidence type="ECO:0000256" key="2">
    <source>
        <dbReference type="SAM" id="SignalP"/>
    </source>
</evidence>
<name>A0ABT0BQ35_9SPHN</name>
<dbReference type="InterPro" id="IPR000917">
    <property type="entry name" value="Sulfatase_N"/>
</dbReference>
<dbReference type="Gene3D" id="3.30.1120.10">
    <property type="match status" value="1"/>
</dbReference>
<comment type="caution">
    <text evidence="4">The sequence shown here is derived from an EMBL/GenBank/DDBJ whole genome shotgun (WGS) entry which is preliminary data.</text>
</comment>
<evidence type="ECO:0000313" key="4">
    <source>
        <dbReference type="EMBL" id="MCJ2186946.1"/>
    </source>
</evidence>
<sequence length="572" mass="63470">MIEITRRKFVGTLMAATALSSAGKAFAATGPRKRPNVITVVLDDVGYSDIGCYGSEIRTPNMDRLAEGGLRFVHFDTKAVCASTRAAFLTGRNSHTINMPDVPDIAAALPPAQTKGLFSIPRNARNIAEVLGADGYETWALGKWHLIPNAELDEHGGRSNWPLQRGFKYFYGFPRGWTDQYNPTLVEGNDYIHPELPEDYHLSADLADKAIGLIGKHRESGSSAPFYLNLAFGAAHAPIQVPREYSKPYDEVYAKGWDAIREQRHKRMLAMGVIPEDTKLTPRSDEDRAWADLSDAEKTVFARYMAVYAGFLEHCDQQLGRVLDFLEAQGLAEDTLIVLFSDNGAASEAGQTGNFDQLYRPSAIPVEEQLRRIDDIGTPRTQAEYPRPWALAGDTPLRRYKLWPYSGGTRTPMIVRWPGHVDNPGGVRRQYVDCIDIAPTVIAAAGARFEPVIDGVAQIPVAGRSFLPMLTDASAEGRKVQYFELRGNRAITDGRWRAVTTHDCDQPSFANDEWQLFDLDTDFSEAANLAAKEPKRLKAMQALWQSEWDKYGNGPLTAPGSMLCKFTRGLPI</sequence>
<feature type="domain" description="Sulfatase N-terminal" evidence="3">
    <location>
        <begin position="35"/>
        <end position="447"/>
    </location>
</feature>
<dbReference type="PROSITE" id="PS51318">
    <property type="entry name" value="TAT"/>
    <property type="match status" value="1"/>
</dbReference>
<feature type="chain" id="PRO_5045955783" evidence="2">
    <location>
        <begin position="28"/>
        <end position="572"/>
    </location>
</feature>
<dbReference type="InterPro" id="IPR006311">
    <property type="entry name" value="TAT_signal"/>
</dbReference>
<reference evidence="4 5" key="1">
    <citation type="submission" date="2022-04" db="EMBL/GenBank/DDBJ databases">
        <title>Identification of a novel bacterium isolated from mangrove sediments.</title>
        <authorList>
            <person name="Pan X."/>
        </authorList>
    </citation>
    <scope>NUCLEOTIDE SEQUENCE [LARGE SCALE GENOMIC DNA]</scope>
    <source>
        <strain evidence="4 5">B2638</strain>
    </source>
</reference>
<keyword evidence="5" id="KW-1185">Reference proteome</keyword>
<dbReference type="PANTHER" id="PTHR42693">
    <property type="entry name" value="ARYLSULFATASE FAMILY MEMBER"/>
    <property type="match status" value="1"/>
</dbReference>
<dbReference type="Pfam" id="PF00884">
    <property type="entry name" value="Sulfatase"/>
    <property type="match status" value="1"/>
</dbReference>
<keyword evidence="2" id="KW-0732">Signal</keyword>
<evidence type="ECO:0000256" key="1">
    <source>
        <dbReference type="ARBA" id="ARBA00008779"/>
    </source>
</evidence>
<comment type="similarity">
    <text evidence="1">Belongs to the sulfatase family.</text>
</comment>
<protein>
    <submittedName>
        <fullName evidence="4">Arylsulfatase</fullName>
    </submittedName>
</protein>
<organism evidence="4 5">
    <name type="scientific">Novosphingobium beihaiensis</name>
    <dbReference type="NCBI Taxonomy" id="2930389"/>
    <lineage>
        <taxon>Bacteria</taxon>
        <taxon>Pseudomonadati</taxon>
        <taxon>Pseudomonadota</taxon>
        <taxon>Alphaproteobacteria</taxon>
        <taxon>Sphingomonadales</taxon>
        <taxon>Sphingomonadaceae</taxon>
        <taxon>Novosphingobium</taxon>
    </lineage>
</organism>
<accession>A0ABT0BQ35</accession>
<dbReference type="Gene3D" id="3.40.720.10">
    <property type="entry name" value="Alkaline Phosphatase, subunit A"/>
    <property type="match status" value="1"/>
</dbReference>
<dbReference type="InterPro" id="IPR017850">
    <property type="entry name" value="Alkaline_phosphatase_core_sf"/>
</dbReference>
<dbReference type="PANTHER" id="PTHR42693:SF33">
    <property type="entry name" value="ARYLSULFATASE"/>
    <property type="match status" value="1"/>
</dbReference>
<dbReference type="InterPro" id="IPR050738">
    <property type="entry name" value="Sulfatase"/>
</dbReference>
<dbReference type="Proteomes" id="UP001202281">
    <property type="component" value="Unassembled WGS sequence"/>
</dbReference>
<evidence type="ECO:0000259" key="3">
    <source>
        <dbReference type="Pfam" id="PF00884"/>
    </source>
</evidence>
<dbReference type="RefSeq" id="WP_243919930.1">
    <property type="nucleotide sequence ID" value="NZ_JALHLG010000009.1"/>
</dbReference>
<dbReference type="CDD" id="cd16025">
    <property type="entry name" value="PAS_like"/>
    <property type="match status" value="1"/>
</dbReference>
<dbReference type="SUPFAM" id="SSF53649">
    <property type="entry name" value="Alkaline phosphatase-like"/>
    <property type="match status" value="1"/>
</dbReference>